<reference evidence="3 4" key="1">
    <citation type="submission" date="2011-02" db="EMBL/GenBank/DDBJ databases">
        <title>The Genome Sequence of Sphaeroforma arctica JP610.</title>
        <authorList>
            <consortium name="The Broad Institute Genome Sequencing Platform"/>
            <person name="Russ C."/>
            <person name="Cuomo C."/>
            <person name="Young S.K."/>
            <person name="Zeng Q."/>
            <person name="Gargeya S."/>
            <person name="Alvarado L."/>
            <person name="Berlin A."/>
            <person name="Chapman S.B."/>
            <person name="Chen Z."/>
            <person name="Freedman E."/>
            <person name="Gellesch M."/>
            <person name="Goldberg J."/>
            <person name="Griggs A."/>
            <person name="Gujja S."/>
            <person name="Heilman E."/>
            <person name="Heiman D."/>
            <person name="Howarth C."/>
            <person name="Mehta T."/>
            <person name="Neiman D."/>
            <person name="Pearson M."/>
            <person name="Roberts A."/>
            <person name="Saif S."/>
            <person name="Shea T."/>
            <person name="Shenoy N."/>
            <person name="Sisk P."/>
            <person name="Stolte C."/>
            <person name="Sykes S."/>
            <person name="White J."/>
            <person name="Yandava C."/>
            <person name="Burger G."/>
            <person name="Gray M.W."/>
            <person name="Holland P.W.H."/>
            <person name="King N."/>
            <person name="Lang F.B.F."/>
            <person name="Roger A.J."/>
            <person name="Ruiz-Trillo I."/>
            <person name="Haas B."/>
            <person name="Nusbaum C."/>
            <person name="Birren B."/>
        </authorList>
    </citation>
    <scope>NUCLEOTIDE SEQUENCE [LARGE SCALE GENOMIC DNA]</scope>
    <source>
        <strain evidence="3 4">JP610</strain>
    </source>
</reference>
<keyword evidence="1" id="KW-0677">Repeat</keyword>
<feature type="non-terminal residue" evidence="3">
    <location>
        <position position="1"/>
    </location>
</feature>
<dbReference type="SUPFAM" id="SSF48239">
    <property type="entry name" value="Terpenoid cyclases/Protein prenyltransferases"/>
    <property type="match status" value="1"/>
</dbReference>
<feature type="domain" description="Prenyltransferase alpha-alpha toroid" evidence="2">
    <location>
        <begin position="3"/>
        <end position="45"/>
    </location>
</feature>
<name>A0A0L0F2S5_9EUKA</name>
<accession>A0A0L0F2S5</accession>
<dbReference type="GeneID" id="25917051"/>
<keyword evidence="4" id="KW-1185">Reference proteome</keyword>
<dbReference type="Gene3D" id="1.50.10.20">
    <property type="match status" value="1"/>
</dbReference>
<dbReference type="InterPro" id="IPR008930">
    <property type="entry name" value="Terpenoid_cyclase/PrenylTrfase"/>
</dbReference>
<dbReference type="OrthoDB" id="5428259at2759"/>
<dbReference type="AlphaFoldDB" id="A0A0L0F2S5"/>
<sequence length="65" mass="7078">DTELGGFADRPGDMADPFHTLFGLAGLQMLDAAPELGRIDHIYCMPTRVMQEIADVVPVIASFDE</sequence>
<dbReference type="STRING" id="667725.A0A0L0F2S5"/>
<dbReference type="RefSeq" id="XP_014144823.1">
    <property type="nucleotide sequence ID" value="XM_014289348.1"/>
</dbReference>
<evidence type="ECO:0000256" key="1">
    <source>
        <dbReference type="ARBA" id="ARBA00022737"/>
    </source>
</evidence>
<protein>
    <recommendedName>
        <fullName evidence="2">Prenyltransferase alpha-alpha toroid domain-containing protein</fullName>
    </recommendedName>
</protein>
<dbReference type="GO" id="GO:0003824">
    <property type="term" value="F:catalytic activity"/>
    <property type="evidence" value="ECO:0007669"/>
    <property type="project" value="InterPro"/>
</dbReference>
<dbReference type="EMBL" id="KQ249938">
    <property type="protein sequence ID" value="KNC70921.1"/>
    <property type="molecule type" value="Genomic_DNA"/>
</dbReference>
<evidence type="ECO:0000313" key="3">
    <source>
        <dbReference type="EMBL" id="KNC70921.1"/>
    </source>
</evidence>
<proteinExistence type="predicted"/>
<evidence type="ECO:0000313" key="4">
    <source>
        <dbReference type="Proteomes" id="UP000054560"/>
    </source>
</evidence>
<dbReference type="Pfam" id="PF00432">
    <property type="entry name" value="Prenyltrans"/>
    <property type="match status" value="1"/>
</dbReference>
<dbReference type="Proteomes" id="UP000054560">
    <property type="component" value="Unassembled WGS sequence"/>
</dbReference>
<evidence type="ECO:0000259" key="2">
    <source>
        <dbReference type="Pfam" id="PF00432"/>
    </source>
</evidence>
<organism evidence="3 4">
    <name type="scientific">Sphaeroforma arctica JP610</name>
    <dbReference type="NCBI Taxonomy" id="667725"/>
    <lineage>
        <taxon>Eukaryota</taxon>
        <taxon>Ichthyosporea</taxon>
        <taxon>Ichthyophonida</taxon>
        <taxon>Sphaeroforma</taxon>
    </lineage>
</organism>
<dbReference type="InterPro" id="IPR001330">
    <property type="entry name" value="Prenyltrans"/>
</dbReference>
<gene>
    <name evidence="3" type="ORF">SARC_16547</name>
</gene>
<dbReference type="eggNOG" id="KOG0366">
    <property type="taxonomic scope" value="Eukaryota"/>
</dbReference>